<dbReference type="PANTHER" id="PTHR34287:SF4">
    <property type="entry name" value="OS04G0504200 PROTEIN"/>
    <property type="match status" value="1"/>
</dbReference>
<organism evidence="1 2">
    <name type="scientific">Olea europaea subsp. europaea</name>
    <dbReference type="NCBI Taxonomy" id="158383"/>
    <lineage>
        <taxon>Eukaryota</taxon>
        <taxon>Viridiplantae</taxon>
        <taxon>Streptophyta</taxon>
        <taxon>Embryophyta</taxon>
        <taxon>Tracheophyta</taxon>
        <taxon>Spermatophyta</taxon>
        <taxon>Magnoliopsida</taxon>
        <taxon>eudicotyledons</taxon>
        <taxon>Gunneridae</taxon>
        <taxon>Pentapetalae</taxon>
        <taxon>asterids</taxon>
        <taxon>lamiids</taxon>
        <taxon>Lamiales</taxon>
        <taxon>Oleaceae</taxon>
        <taxon>Oleeae</taxon>
        <taxon>Olea</taxon>
    </lineage>
</organism>
<protein>
    <submittedName>
        <fullName evidence="1">Uncharacterized protein</fullName>
    </submittedName>
</protein>
<name>A0A8S0U038_OLEEU</name>
<dbReference type="AlphaFoldDB" id="A0A8S0U038"/>
<sequence>MSRELLYKFPDNFTFDFDYARRTIWSPLLPPPLHSDKETRVPKHEEEKEEIYGVFFNPSFSSAHSHFQNTKKAMGKGIESCFKAFHEEESEKRDPTTNSNVT</sequence>
<dbReference type="PANTHER" id="PTHR34287">
    <property type="entry name" value="OS06G0551500 PROTEIN-RELATED"/>
    <property type="match status" value="1"/>
</dbReference>
<evidence type="ECO:0000313" key="1">
    <source>
        <dbReference type="EMBL" id="CAA3010527.1"/>
    </source>
</evidence>
<dbReference type="Gramene" id="OE9A037794T1">
    <property type="protein sequence ID" value="OE9A037794C1"/>
    <property type="gene ID" value="OE9A037794"/>
</dbReference>
<gene>
    <name evidence="1" type="ORF">OLEA9_A037794</name>
</gene>
<evidence type="ECO:0000313" key="2">
    <source>
        <dbReference type="Proteomes" id="UP000594638"/>
    </source>
</evidence>
<keyword evidence="2" id="KW-1185">Reference proteome</keyword>
<proteinExistence type="predicted"/>
<comment type="caution">
    <text evidence="1">The sequence shown here is derived from an EMBL/GenBank/DDBJ whole genome shotgun (WGS) entry which is preliminary data.</text>
</comment>
<dbReference type="EMBL" id="CACTIH010007344">
    <property type="protein sequence ID" value="CAA3010527.1"/>
    <property type="molecule type" value="Genomic_DNA"/>
</dbReference>
<dbReference type="OrthoDB" id="1678883at2759"/>
<accession>A0A8S0U038</accession>
<dbReference type="Proteomes" id="UP000594638">
    <property type="component" value="Unassembled WGS sequence"/>
</dbReference>
<reference evidence="1 2" key="1">
    <citation type="submission" date="2019-12" db="EMBL/GenBank/DDBJ databases">
        <authorList>
            <person name="Alioto T."/>
            <person name="Alioto T."/>
            <person name="Gomez Garrido J."/>
        </authorList>
    </citation>
    <scope>NUCLEOTIDE SEQUENCE [LARGE SCALE GENOMIC DNA]</scope>
</reference>